<protein>
    <submittedName>
        <fullName evidence="1">Uncharacterized protein</fullName>
    </submittedName>
</protein>
<comment type="caution">
    <text evidence="1">The sequence shown here is derived from an EMBL/GenBank/DDBJ whole genome shotgun (WGS) entry which is preliminary data.</text>
</comment>
<name>A0A6A5G096_CAERE</name>
<dbReference type="KEGG" id="crq:GCK72_024817"/>
<proteinExistence type="predicted"/>
<dbReference type="AlphaFoldDB" id="A0A6A5G096"/>
<sequence>MNALIELDDELRRTQMNGTTYDATSSEAPTSAPVERAANALAMRTKARRVAIQWLIVARVREETIT</sequence>
<reference evidence="1 2" key="1">
    <citation type="submission" date="2019-12" db="EMBL/GenBank/DDBJ databases">
        <title>Chromosome-level assembly of the Caenorhabditis remanei genome.</title>
        <authorList>
            <person name="Teterina A.A."/>
            <person name="Willis J.H."/>
            <person name="Phillips P.C."/>
        </authorList>
    </citation>
    <scope>NUCLEOTIDE SEQUENCE [LARGE SCALE GENOMIC DNA]</scope>
    <source>
        <strain evidence="1 2">PX506</strain>
        <tissue evidence="1">Whole organism</tissue>
    </source>
</reference>
<dbReference type="RefSeq" id="XP_053579634.1">
    <property type="nucleotide sequence ID" value="XM_053736068.1"/>
</dbReference>
<organism evidence="1 2">
    <name type="scientific">Caenorhabditis remanei</name>
    <name type="common">Caenorhabditis vulgaris</name>
    <dbReference type="NCBI Taxonomy" id="31234"/>
    <lineage>
        <taxon>Eukaryota</taxon>
        <taxon>Metazoa</taxon>
        <taxon>Ecdysozoa</taxon>
        <taxon>Nematoda</taxon>
        <taxon>Chromadorea</taxon>
        <taxon>Rhabditida</taxon>
        <taxon>Rhabditina</taxon>
        <taxon>Rhabditomorpha</taxon>
        <taxon>Rhabditoidea</taxon>
        <taxon>Rhabditidae</taxon>
        <taxon>Peloderinae</taxon>
        <taxon>Caenorhabditis</taxon>
    </lineage>
</organism>
<evidence type="ECO:0000313" key="2">
    <source>
        <dbReference type="Proteomes" id="UP000483820"/>
    </source>
</evidence>
<dbReference type="GeneID" id="78777850"/>
<dbReference type="CTD" id="78777850"/>
<accession>A0A6A5G096</accession>
<dbReference type="EMBL" id="WUAV01000006">
    <property type="protein sequence ID" value="KAF1748350.1"/>
    <property type="molecule type" value="Genomic_DNA"/>
</dbReference>
<evidence type="ECO:0000313" key="1">
    <source>
        <dbReference type="EMBL" id="KAF1748350.1"/>
    </source>
</evidence>
<gene>
    <name evidence="1" type="ORF">GCK72_024817</name>
</gene>
<dbReference type="Proteomes" id="UP000483820">
    <property type="component" value="Chromosome X"/>
</dbReference>